<evidence type="ECO:0000313" key="3">
    <source>
        <dbReference type="EMBL" id="KAJ6240432.1"/>
    </source>
</evidence>
<organism evidence="1 5">
    <name type="scientific">Anaeramoeba flamelloides</name>
    <dbReference type="NCBI Taxonomy" id="1746091"/>
    <lineage>
        <taxon>Eukaryota</taxon>
        <taxon>Metamonada</taxon>
        <taxon>Anaeramoebidae</taxon>
        <taxon>Anaeramoeba</taxon>
    </lineage>
</organism>
<dbReference type="EMBL" id="JAOAOG010000173">
    <property type="protein sequence ID" value="KAJ6242650.1"/>
    <property type="molecule type" value="Genomic_DNA"/>
</dbReference>
<dbReference type="EMBL" id="JAOAOG010000205">
    <property type="protein sequence ID" value="KAJ6240432.1"/>
    <property type="molecule type" value="Genomic_DNA"/>
</dbReference>
<dbReference type="Proteomes" id="UP001146793">
    <property type="component" value="Unassembled WGS sequence"/>
</dbReference>
<keyword evidence="6" id="KW-1185">Reference proteome</keyword>
<dbReference type="Proteomes" id="UP001150062">
    <property type="component" value="Unassembled WGS sequence"/>
</dbReference>
<evidence type="ECO:0000313" key="2">
    <source>
        <dbReference type="EMBL" id="KAJ3434149.1"/>
    </source>
</evidence>
<proteinExistence type="predicted"/>
<dbReference type="AlphaFoldDB" id="A0AAV7YCD1"/>
<evidence type="ECO:0000313" key="1">
    <source>
        <dbReference type="EMBL" id="KAJ3427154.1"/>
    </source>
</evidence>
<gene>
    <name evidence="2" type="ORF">M0812_20214</name>
    <name evidence="1" type="ORF">M0812_26734</name>
    <name evidence="4" type="ORF">M0813_02498</name>
    <name evidence="3" type="ORF">M0813_24145</name>
</gene>
<name>A0AAV7YCD1_9EUKA</name>
<comment type="caution">
    <text evidence="1">The sequence shown here is derived from an EMBL/GenBank/DDBJ whole genome shotgun (WGS) entry which is preliminary data.</text>
</comment>
<protein>
    <submittedName>
        <fullName evidence="1">Uncharacterized protein</fullName>
    </submittedName>
</protein>
<evidence type="ECO:0000313" key="6">
    <source>
        <dbReference type="Proteomes" id="UP001150062"/>
    </source>
</evidence>
<evidence type="ECO:0000313" key="5">
    <source>
        <dbReference type="Proteomes" id="UP001146793"/>
    </source>
</evidence>
<dbReference type="EMBL" id="JANTQA010000063">
    <property type="protein sequence ID" value="KAJ3427154.1"/>
    <property type="molecule type" value="Genomic_DNA"/>
</dbReference>
<dbReference type="EMBL" id="JANTQA010000045">
    <property type="protein sequence ID" value="KAJ3434149.1"/>
    <property type="molecule type" value="Genomic_DNA"/>
</dbReference>
<sequence length="123" mass="14426">MFYLVKGKLDKSSLDYSSQIDSFQLKSLHSKIDTKNKQDLDFFCHISDLPGVEKVTTTEFLRLEDLANDPKMHHDTVIMPFTDKEMQEAFSLENGGLNREKINLRDKIREIVQEKNQKEFEEN</sequence>
<reference evidence="3" key="1">
    <citation type="submission" date="2022-08" db="EMBL/GenBank/DDBJ databases">
        <title>Novel sulfate-reducing endosymbionts in the free-living metamonad Anaeramoeba.</title>
        <authorList>
            <person name="Jerlstrom-Hultqvist J."/>
            <person name="Cepicka I."/>
            <person name="Gallot-Lavallee L."/>
            <person name="Salas-Leiva D."/>
            <person name="Curtis B.A."/>
            <person name="Zahonova K."/>
            <person name="Pipaliya S."/>
            <person name="Dacks J."/>
            <person name="Roger A.J."/>
        </authorList>
    </citation>
    <scope>NUCLEOTIDE SEQUENCE</scope>
    <source>
        <strain evidence="3">Schooner1</strain>
    </source>
</reference>
<reference evidence="1" key="2">
    <citation type="submission" date="2022-08" db="EMBL/GenBank/DDBJ databases">
        <title>Novel sulphate-reducing endosymbionts in the free-living metamonad Anaeramoeba.</title>
        <authorList>
            <person name="Jerlstrom-Hultqvist J."/>
            <person name="Cepicka I."/>
            <person name="Gallot-Lavallee L."/>
            <person name="Salas-Leiva D."/>
            <person name="Curtis B.A."/>
            <person name="Zahonova K."/>
            <person name="Pipaliya S."/>
            <person name="Dacks J."/>
            <person name="Roger A.J."/>
        </authorList>
    </citation>
    <scope>NUCLEOTIDE SEQUENCE</scope>
    <source>
        <strain evidence="1">Busselton2</strain>
    </source>
</reference>
<accession>A0AAV7YCD1</accession>
<evidence type="ECO:0000313" key="4">
    <source>
        <dbReference type="EMBL" id="KAJ6242650.1"/>
    </source>
</evidence>